<keyword evidence="1" id="KW-1133">Transmembrane helix</keyword>
<evidence type="ECO:0000256" key="1">
    <source>
        <dbReference type="SAM" id="Phobius"/>
    </source>
</evidence>
<organism evidence="2">
    <name type="scientific">Salinispirillum sp. LH 10-3-1</name>
    <dbReference type="NCBI Taxonomy" id="2952525"/>
    <lineage>
        <taxon>Bacteria</taxon>
        <taxon>Pseudomonadati</taxon>
        <taxon>Pseudomonadota</taxon>
        <taxon>Gammaproteobacteria</taxon>
        <taxon>Oceanospirillales</taxon>
        <taxon>Saccharospirillaceae</taxon>
        <taxon>Salinispirillum</taxon>
    </lineage>
</organism>
<gene>
    <name evidence="2" type="ORF">NFC81_07550</name>
</gene>
<evidence type="ECO:0008006" key="3">
    <source>
        <dbReference type="Google" id="ProtNLM"/>
    </source>
</evidence>
<name>A0AB38YJM5_9GAMM</name>
<accession>A0AB38YJM5</accession>
<dbReference type="EMBL" id="CP101717">
    <property type="protein sequence ID" value="WLD59629.1"/>
    <property type="molecule type" value="Genomic_DNA"/>
</dbReference>
<keyword evidence="1" id="KW-0812">Transmembrane</keyword>
<evidence type="ECO:0000313" key="2">
    <source>
        <dbReference type="EMBL" id="WLD59629.1"/>
    </source>
</evidence>
<reference evidence="2" key="1">
    <citation type="submission" date="2022-07" db="EMBL/GenBank/DDBJ databases">
        <title>Complete genome sequence of Salinispirillum sp. LH10-3-1 capable of multiple carbohydrate inversion isolated from a soda lake.</title>
        <authorList>
            <person name="Liu J."/>
            <person name="Zhai Y."/>
            <person name="Zhang H."/>
            <person name="Yang H."/>
            <person name="Qu J."/>
            <person name="Li J."/>
        </authorList>
    </citation>
    <scope>NUCLEOTIDE SEQUENCE</scope>
    <source>
        <strain evidence="2">LH 10-3-1</strain>
    </source>
</reference>
<feature type="transmembrane region" description="Helical" evidence="1">
    <location>
        <begin position="52"/>
        <end position="69"/>
    </location>
</feature>
<feature type="transmembrane region" description="Helical" evidence="1">
    <location>
        <begin position="105"/>
        <end position="123"/>
    </location>
</feature>
<feature type="transmembrane region" description="Helical" evidence="1">
    <location>
        <begin position="75"/>
        <end position="93"/>
    </location>
</feature>
<protein>
    <recommendedName>
        <fullName evidence="3">DUF2127 domain-containing protein</fullName>
    </recommendedName>
</protein>
<dbReference type="AlphaFoldDB" id="A0AB38YJM5"/>
<keyword evidence="1" id="KW-0472">Membrane</keyword>
<feature type="transmembrane region" description="Helical" evidence="1">
    <location>
        <begin position="15"/>
        <end position="40"/>
    </location>
</feature>
<dbReference type="RefSeq" id="WP_304996921.1">
    <property type="nucleotide sequence ID" value="NZ_CP101717.1"/>
</dbReference>
<sequence length="136" mass="14854">MSTDTILNRVSAIPLILRVACLASGALGLLQLVAIIFPVVSPGIDGVTLRSPELAAVMGVIHVGLAWAIFRRLAWAVPVIILLPFIQYGILYLEVGVPEQSRLRLNLLFSGVWALIFSAYLFGFKAFKYFHATENA</sequence>
<proteinExistence type="predicted"/>